<evidence type="ECO:0000256" key="4">
    <source>
        <dbReference type="ARBA" id="ARBA00022729"/>
    </source>
</evidence>
<comment type="subcellular location">
    <subcellularLocation>
        <location evidence="1 5">Secreted</location>
    </subcellularLocation>
</comment>
<protein>
    <recommendedName>
        <fullName evidence="5">RxLR effector protein</fullName>
    </recommendedName>
</protein>
<evidence type="ECO:0000259" key="6">
    <source>
        <dbReference type="Pfam" id="PF18634"/>
    </source>
</evidence>
<evidence type="ECO:0000256" key="5">
    <source>
        <dbReference type="RuleBase" id="RU367124"/>
    </source>
</evidence>
<keyword evidence="8" id="KW-1185">Reference proteome</keyword>
<comment type="function">
    <text evidence="5">Effector that suppresses plant defense responses during pathogen infection.</text>
</comment>
<comment type="similarity">
    <text evidence="2 5">Belongs to the RxLR effector family.</text>
</comment>
<dbReference type="Proteomes" id="UP000237271">
    <property type="component" value="Unassembled WGS sequence"/>
</dbReference>
<evidence type="ECO:0000256" key="2">
    <source>
        <dbReference type="ARBA" id="ARBA00010400"/>
    </source>
</evidence>
<evidence type="ECO:0000256" key="1">
    <source>
        <dbReference type="ARBA" id="ARBA00004613"/>
    </source>
</evidence>
<dbReference type="EMBL" id="NCKW01004877">
    <property type="protein sequence ID" value="POM74385.1"/>
    <property type="molecule type" value="Genomic_DNA"/>
</dbReference>
<feature type="signal peptide" evidence="5">
    <location>
        <begin position="1"/>
        <end position="23"/>
    </location>
</feature>
<dbReference type="OrthoDB" id="107680at2759"/>
<dbReference type="InterPro" id="IPR031825">
    <property type="entry name" value="RXLR"/>
</dbReference>
<feature type="chain" id="PRO_5044974250" description="RxLR effector protein" evidence="5">
    <location>
        <begin position="24"/>
        <end position="218"/>
    </location>
</feature>
<dbReference type="InterPro" id="IPR040786">
    <property type="entry name" value="RXLR_WY"/>
</dbReference>
<gene>
    <name evidence="7" type="ORF">PHPALM_8664</name>
</gene>
<keyword evidence="3 5" id="KW-0964">Secreted</keyword>
<dbReference type="Pfam" id="PF18634">
    <property type="entry name" value="RXLR_WY"/>
    <property type="match status" value="1"/>
</dbReference>
<comment type="caution">
    <text evidence="7">The sequence shown here is derived from an EMBL/GenBank/DDBJ whole genome shotgun (WGS) entry which is preliminary data.</text>
</comment>
<proteinExistence type="inferred from homology"/>
<name>A0A2P4Y9A4_9STRA</name>
<keyword evidence="4 5" id="KW-0732">Signal</keyword>
<feature type="domain" description="RXLR phytopathogen effector protein WY-domain" evidence="6">
    <location>
        <begin position="112"/>
        <end position="162"/>
    </location>
</feature>
<organism evidence="7 8">
    <name type="scientific">Phytophthora palmivora</name>
    <dbReference type="NCBI Taxonomy" id="4796"/>
    <lineage>
        <taxon>Eukaryota</taxon>
        <taxon>Sar</taxon>
        <taxon>Stramenopiles</taxon>
        <taxon>Oomycota</taxon>
        <taxon>Peronosporomycetes</taxon>
        <taxon>Peronosporales</taxon>
        <taxon>Peronosporaceae</taxon>
        <taxon>Phytophthora</taxon>
    </lineage>
</organism>
<evidence type="ECO:0000256" key="3">
    <source>
        <dbReference type="ARBA" id="ARBA00022525"/>
    </source>
</evidence>
<evidence type="ECO:0000313" key="8">
    <source>
        <dbReference type="Proteomes" id="UP000237271"/>
    </source>
</evidence>
<dbReference type="AlphaFoldDB" id="A0A2P4Y9A4"/>
<comment type="domain">
    <text evidence="5">The RxLR-dEER motif acts to carry the protein into the host cell cytoplasm through binding to cell surface phosphatidylinositol-3-phosphate.</text>
</comment>
<accession>A0A2P4Y9A4</accession>
<reference evidence="7 8" key="1">
    <citation type="journal article" date="2017" name="Genome Biol. Evol.">
        <title>Phytophthora megakarya and P. palmivora, closely related causal agents of cacao black pod rot, underwent increases in genome sizes and gene numbers by different mechanisms.</title>
        <authorList>
            <person name="Ali S.S."/>
            <person name="Shao J."/>
            <person name="Lary D.J."/>
            <person name="Kronmiller B."/>
            <person name="Shen D."/>
            <person name="Strem M.D."/>
            <person name="Amoako-Attah I."/>
            <person name="Akrofi A.Y."/>
            <person name="Begoude B.A."/>
            <person name="Ten Hoopen G.M."/>
            <person name="Coulibaly K."/>
            <person name="Kebe B.I."/>
            <person name="Melnick R.L."/>
            <person name="Guiltinan M.J."/>
            <person name="Tyler B.M."/>
            <person name="Meinhardt L.W."/>
            <person name="Bailey B.A."/>
        </authorList>
    </citation>
    <scope>NUCLEOTIDE SEQUENCE [LARGE SCALE GENOMIC DNA]</scope>
    <source>
        <strain evidence="8">sbr112.9</strain>
    </source>
</reference>
<sequence length="218" mass="24990">MHKSYVIFLIVIIYSALNDGALGVKNIRQPTVKNTLPHTLTQEKTTIATKRLLRYHVPVDLDETDKGGKTEERGILSNIFVKEKPDRLFKSLKLGRELDNAKLTKWLRYSRAYQKKHGDYAFSNLEIYFMLKEVVPDVTLAETLQTLKNTSGLKTVATRVQNVQFGDWLDQNLQIADVARMLGVELNLSPQRVSEVNSELSYQVFRDFTLYFVGSHLP</sequence>
<evidence type="ECO:0000313" key="7">
    <source>
        <dbReference type="EMBL" id="POM74385.1"/>
    </source>
</evidence>
<dbReference type="Pfam" id="PF16810">
    <property type="entry name" value="RXLR"/>
    <property type="match status" value="1"/>
</dbReference>